<reference evidence="3" key="1">
    <citation type="submission" date="2020-02" db="EMBL/GenBank/DDBJ databases">
        <title>Draft genome sequence of Candidatus Afipia apatlaquensis IBT-C3, a potential strain for decolorization of textile dyes.</title>
        <authorList>
            <person name="Sanchez-Reyes A."/>
            <person name="Breton-Deval L."/>
            <person name="Mangelson H."/>
            <person name="Sanchez-Flores A."/>
        </authorList>
    </citation>
    <scope>NUCLEOTIDE SEQUENCE [LARGE SCALE GENOMIC DNA]</scope>
    <source>
        <strain evidence="3">IBT-C3</strain>
    </source>
</reference>
<dbReference type="Gene3D" id="3.30.365.10">
    <property type="entry name" value="Aldehyde oxidase/xanthine dehydrogenase, molybdopterin binding domain"/>
    <property type="match status" value="2"/>
</dbReference>
<dbReference type="EMBL" id="JAAMRR010000085">
    <property type="protein sequence ID" value="NGX93978.1"/>
    <property type="molecule type" value="Genomic_DNA"/>
</dbReference>
<dbReference type="Pfam" id="PF20256">
    <property type="entry name" value="MoCoBD_2"/>
    <property type="match status" value="1"/>
</dbReference>
<dbReference type="GO" id="GO:0016491">
    <property type="term" value="F:oxidoreductase activity"/>
    <property type="evidence" value="ECO:0007669"/>
    <property type="project" value="InterPro"/>
</dbReference>
<proteinExistence type="predicted"/>
<dbReference type="SUPFAM" id="SSF56003">
    <property type="entry name" value="Molybdenum cofactor-binding domain"/>
    <property type="match status" value="1"/>
</dbReference>
<dbReference type="Proteomes" id="UP000480266">
    <property type="component" value="Unassembled WGS sequence"/>
</dbReference>
<feature type="domain" description="Aldehyde oxidase/xanthine dehydrogenase second molybdopterin binding" evidence="2">
    <location>
        <begin position="1"/>
        <end position="161"/>
    </location>
</feature>
<protein>
    <submittedName>
        <fullName evidence="3">Xanthine dehydrogenase family protein molybdopterin-binding subunit</fullName>
    </submittedName>
</protein>
<evidence type="ECO:0000259" key="2">
    <source>
        <dbReference type="Pfam" id="PF20256"/>
    </source>
</evidence>
<sequence length="230" mass="24202">ASQEIAGLIKGIGAHLLQTDVANVRLEDGCVIGPSGSVTVKEVAHTWYRRPQDLPASVDPRGLETTIGYKPVRDSGTFSYAAHIAVVAVDPEMGDIEILDYVIVEDGGKLINPMVVDGQIYGGLAQGIGTALYEEMPFDPSAQPLASTFADYLLPGPTEVPAPQVEHMETLSPYTEFGVKGLGEGGAIAPPAAIGNAVNDALKSLGVELLFCPMTPRRVLEAIHRAKGNA</sequence>
<organism evidence="3 4">
    <name type="scientific">Candidatus Afipia apatlaquensis</name>
    <dbReference type="NCBI Taxonomy" id="2712852"/>
    <lineage>
        <taxon>Bacteria</taxon>
        <taxon>Pseudomonadati</taxon>
        <taxon>Pseudomonadota</taxon>
        <taxon>Alphaproteobacteria</taxon>
        <taxon>Hyphomicrobiales</taxon>
        <taxon>Nitrobacteraceae</taxon>
        <taxon>Afipia</taxon>
    </lineage>
</organism>
<evidence type="ECO:0000256" key="1">
    <source>
        <dbReference type="ARBA" id="ARBA00022505"/>
    </source>
</evidence>
<gene>
    <name evidence="3" type="ORF">G4V63_01595</name>
</gene>
<dbReference type="AlphaFoldDB" id="A0A7C9RCS9"/>
<dbReference type="GO" id="GO:0005506">
    <property type="term" value="F:iron ion binding"/>
    <property type="evidence" value="ECO:0007669"/>
    <property type="project" value="InterPro"/>
</dbReference>
<comment type="caution">
    <text evidence="3">The sequence shown here is derived from an EMBL/GenBank/DDBJ whole genome shotgun (WGS) entry which is preliminary data.</text>
</comment>
<dbReference type="PANTHER" id="PTHR11908">
    <property type="entry name" value="XANTHINE DEHYDROGENASE"/>
    <property type="match status" value="1"/>
</dbReference>
<dbReference type="PANTHER" id="PTHR11908:SF132">
    <property type="entry name" value="ALDEHYDE OXIDASE 1-RELATED"/>
    <property type="match status" value="1"/>
</dbReference>
<evidence type="ECO:0000313" key="4">
    <source>
        <dbReference type="Proteomes" id="UP000480266"/>
    </source>
</evidence>
<evidence type="ECO:0000313" key="3">
    <source>
        <dbReference type="EMBL" id="NGX93978.1"/>
    </source>
</evidence>
<keyword evidence="1" id="KW-0500">Molybdenum</keyword>
<dbReference type="InterPro" id="IPR016208">
    <property type="entry name" value="Ald_Oxase/xanthine_DH-like"/>
</dbReference>
<name>A0A7C9RCS9_9BRAD</name>
<keyword evidence="4" id="KW-1185">Reference proteome</keyword>
<accession>A0A7C9RCS9</accession>
<feature type="non-terminal residue" evidence="3">
    <location>
        <position position="1"/>
    </location>
</feature>
<dbReference type="InterPro" id="IPR046867">
    <property type="entry name" value="AldOxase/xan_DH_MoCoBD2"/>
</dbReference>
<dbReference type="InterPro" id="IPR037165">
    <property type="entry name" value="AldOxase/xan_DH_Mopterin-bd_sf"/>
</dbReference>